<dbReference type="Proteomes" id="UP000291343">
    <property type="component" value="Unassembled WGS sequence"/>
</dbReference>
<dbReference type="InterPro" id="IPR051147">
    <property type="entry name" value="CFAP_domain-containing"/>
</dbReference>
<evidence type="ECO:0000313" key="6">
    <source>
        <dbReference type="Proteomes" id="UP000291343"/>
    </source>
</evidence>
<dbReference type="PANTHER" id="PTHR21683:SF2">
    <property type="entry name" value="COILED-COIL DOMAIN-CONTAINING PROTEIN 42 LIKE-2-LIKE"/>
    <property type="match status" value="1"/>
</dbReference>
<feature type="region of interest" description="Disordered" evidence="3">
    <location>
        <begin position="37"/>
        <end position="60"/>
    </location>
</feature>
<accession>A0A482WRU3</accession>
<evidence type="ECO:0000313" key="5">
    <source>
        <dbReference type="EMBL" id="RZF36223.1"/>
    </source>
</evidence>
<dbReference type="InParanoid" id="A0A482WRU3"/>
<protein>
    <recommendedName>
        <fullName evidence="4">DUF4200 domain-containing protein</fullName>
    </recommendedName>
</protein>
<dbReference type="SMR" id="A0A482WRU3"/>
<proteinExistence type="predicted"/>
<feature type="region of interest" description="Disordered" evidence="3">
    <location>
        <begin position="1"/>
        <end position="24"/>
    </location>
</feature>
<gene>
    <name evidence="5" type="ORF">LSTR_LSTR008549</name>
</gene>
<reference evidence="5 6" key="1">
    <citation type="journal article" date="2017" name="Gigascience">
        <title>Genome sequence of the small brown planthopper, Laodelphax striatellus.</title>
        <authorList>
            <person name="Zhu J."/>
            <person name="Jiang F."/>
            <person name="Wang X."/>
            <person name="Yang P."/>
            <person name="Bao Y."/>
            <person name="Zhao W."/>
            <person name="Wang W."/>
            <person name="Lu H."/>
            <person name="Wang Q."/>
            <person name="Cui N."/>
            <person name="Li J."/>
            <person name="Chen X."/>
            <person name="Luo L."/>
            <person name="Yu J."/>
            <person name="Kang L."/>
            <person name="Cui F."/>
        </authorList>
    </citation>
    <scope>NUCLEOTIDE SEQUENCE [LARGE SCALE GENOMIC DNA]</scope>
    <source>
        <strain evidence="5">Lst14</strain>
    </source>
</reference>
<dbReference type="OrthoDB" id="10264298at2759"/>
<name>A0A482WRU3_LAOST</name>
<feature type="compositionally biased region" description="Basic and acidic residues" evidence="3">
    <location>
        <begin position="37"/>
        <end position="46"/>
    </location>
</feature>
<dbReference type="Pfam" id="PF13863">
    <property type="entry name" value="DUF4200"/>
    <property type="match status" value="1"/>
</dbReference>
<feature type="domain" description="DUF4200" evidence="4">
    <location>
        <begin position="113"/>
        <end position="223"/>
    </location>
</feature>
<comment type="caution">
    <text evidence="5">The sequence shown here is derived from an EMBL/GenBank/DDBJ whole genome shotgun (WGS) entry which is preliminary data.</text>
</comment>
<feature type="coiled-coil region" evidence="2">
    <location>
        <begin position="173"/>
        <end position="207"/>
    </location>
</feature>
<dbReference type="PANTHER" id="PTHR21683">
    <property type="entry name" value="COILED-COIL DOMAIN-CONTAINING PROTEIN 42 LIKE-2-LIKE-RELATED"/>
    <property type="match status" value="1"/>
</dbReference>
<evidence type="ECO:0000256" key="3">
    <source>
        <dbReference type="SAM" id="MobiDB-lite"/>
    </source>
</evidence>
<keyword evidence="1 2" id="KW-0175">Coiled coil</keyword>
<dbReference type="InterPro" id="IPR025252">
    <property type="entry name" value="DUF4200"/>
</dbReference>
<dbReference type="GO" id="GO:0005856">
    <property type="term" value="C:cytoskeleton"/>
    <property type="evidence" value="ECO:0007669"/>
    <property type="project" value="UniProtKB-ARBA"/>
</dbReference>
<dbReference type="AlphaFoldDB" id="A0A482WRU3"/>
<evidence type="ECO:0000256" key="1">
    <source>
        <dbReference type="ARBA" id="ARBA00023054"/>
    </source>
</evidence>
<evidence type="ECO:0000256" key="2">
    <source>
        <dbReference type="SAM" id="Coils"/>
    </source>
</evidence>
<sequence>MEDIQNEMSSISKEESEMMSLLGDAKGMLPEYERSIDFSKQCDSKGNDSNSLEAIAPKKPKKVLKMPTSPLHYNTIGSYLTAKREEKEFKYRPVWDSSPQCLMRDAVEIRTVLSKMEEHTQRKNSEHEKRRLKINEMIAQLRRDQEQLAGHLIKYGEFLEENAEKKQRSKEIIAREEELSEDLDAQISFAEEEVRKATEKRDRMKRVINSKKKFVDFLEKVVSEKPLEFSRGIDDVENRYKLLQGIVIGAVEGKKRNVERIQVEGARYAKQINEYKSQIIDKNNLITSLSVRSDTAQKELRYWTGIVDKVNEQTETSMSDLESVKEACWNMYMQMCDDSGRPPTLTQDQTIQQLNFIVKDILDKRRLINIFKRMQTGGVASKPITKAKQTKIPP</sequence>
<organism evidence="5 6">
    <name type="scientific">Laodelphax striatellus</name>
    <name type="common">Small brown planthopper</name>
    <name type="synonym">Delphax striatella</name>
    <dbReference type="NCBI Taxonomy" id="195883"/>
    <lineage>
        <taxon>Eukaryota</taxon>
        <taxon>Metazoa</taxon>
        <taxon>Ecdysozoa</taxon>
        <taxon>Arthropoda</taxon>
        <taxon>Hexapoda</taxon>
        <taxon>Insecta</taxon>
        <taxon>Pterygota</taxon>
        <taxon>Neoptera</taxon>
        <taxon>Paraneoptera</taxon>
        <taxon>Hemiptera</taxon>
        <taxon>Auchenorrhyncha</taxon>
        <taxon>Fulgoroidea</taxon>
        <taxon>Delphacidae</taxon>
        <taxon>Criomorphinae</taxon>
        <taxon>Laodelphax</taxon>
    </lineage>
</organism>
<keyword evidence="6" id="KW-1185">Reference proteome</keyword>
<dbReference type="EMBL" id="QKKF02026813">
    <property type="protein sequence ID" value="RZF36223.1"/>
    <property type="molecule type" value="Genomic_DNA"/>
</dbReference>
<evidence type="ECO:0000259" key="4">
    <source>
        <dbReference type="Pfam" id="PF13863"/>
    </source>
</evidence>